<proteinExistence type="predicted"/>
<feature type="compositionally biased region" description="Low complexity" evidence="2">
    <location>
        <begin position="1"/>
        <end position="11"/>
    </location>
</feature>
<dbReference type="OrthoDB" id="1637570at2759"/>
<feature type="region of interest" description="Disordered" evidence="2">
    <location>
        <begin position="1"/>
        <end position="23"/>
    </location>
</feature>
<dbReference type="GO" id="GO:0008270">
    <property type="term" value="F:zinc ion binding"/>
    <property type="evidence" value="ECO:0007669"/>
    <property type="project" value="UniProtKB-KW"/>
</dbReference>
<keyword evidence="1" id="KW-0862">Zinc</keyword>
<keyword evidence="5" id="KW-1185">Reference proteome</keyword>
<comment type="caution">
    <text evidence="4">The sequence shown here is derived from an EMBL/GenBank/DDBJ whole genome shotgun (WGS) entry which is preliminary data.</text>
</comment>
<dbReference type="EMBL" id="JAKUCV010005028">
    <property type="protein sequence ID" value="KAJ4833013.1"/>
    <property type="molecule type" value="Genomic_DNA"/>
</dbReference>
<dbReference type="PROSITE" id="PS50157">
    <property type="entry name" value="ZINC_FINGER_C2H2_2"/>
    <property type="match status" value="1"/>
</dbReference>
<protein>
    <recommendedName>
        <fullName evidence="3">C2H2-type domain-containing protein</fullName>
    </recommendedName>
</protein>
<evidence type="ECO:0000259" key="3">
    <source>
        <dbReference type="PROSITE" id="PS50157"/>
    </source>
</evidence>
<evidence type="ECO:0000313" key="5">
    <source>
        <dbReference type="Proteomes" id="UP001141552"/>
    </source>
</evidence>
<organism evidence="4 5">
    <name type="scientific">Turnera subulata</name>
    <dbReference type="NCBI Taxonomy" id="218843"/>
    <lineage>
        <taxon>Eukaryota</taxon>
        <taxon>Viridiplantae</taxon>
        <taxon>Streptophyta</taxon>
        <taxon>Embryophyta</taxon>
        <taxon>Tracheophyta</taxon>
        <taxon>Spermatophyta</taxon>
        <taxon>Magnoliopsida</taxon>
        <taxon>eudicotyledons</taxon>
        <taxon>Gunneridae</taxon>
        <taxon>Pentapetalae</taxon>
        <taxon>rosids</taxon>
        <taxon>fabids</taxon>
        <taxon>Malpighiales</taxon>
        <taxon>Passifloraceae</taxon>
        <taxon>Turnera</taxon>
    </lineage>
</organism>
<keyword evidence="1" id="KW-0863">Zinc-finger</keyword>
<keyword evidence="1" id="KW-0479">Metal-binding</keyword>
<dbReference type="AlphaFoldDB" id="A0A9Q0FK67"/>
<evidence type="ECO:0000256" key="2">
    <source>
        <dbReference type="SAM" id="MobiDB-lite"/>
    </source>
</evidence>
<evidence type="ECO:0000313" key="4">
    <source>
        <dbReference type="EMBL" id="KAJ4833013.1"/>
    </source>
</evidence>
<reference evidence="4" key="2">
    <citation type="journal article" date="2023" name="Plants (Basel)">
        <title>Annotation of the Turnera subulata (Passifloraceae) Draft Genome Reveals the S-Locus Evolved after the Divergence of Turneroideae from Passifloroideae in a Stepwise Manner.</title>
        <authorList>
            <person name="Henning P.M."/>
            <person name="Roalson E.H."/>
            <person name="Mir W."/>
            <person name="McCubbin A.G."/>
            <person name="Shore J.S."/>
        </authorList>
    </citation>
    <scope>NUCLEOTIDE SEQUENCE</scope>
    <source>
        <strain evidence="4">F60SS</strain>
    </source>
</reference>
<accession>A0A9Q0FK67</accession>
<name>A0A9Q0FK67_9ROSI</name>
<dbReference type="Proteomes" id="UP001141552">
    <property type="component" value="Unassembled WGS sequence"/>
</dbReference>
<gene>
    <name evidence="4" type="ORF">Tsubulata_001692</name>
</gene>
<sequence>MAGYGWSSRRGTGSGGQRRPQVPSQIACRVCDRVFMSTQALIDHIESHIGGDDLASKRRRLGLNLMSSSQNEPFPMNPFKFNLTSPTRLPEISRPLSLSGYNLPSLRERNPTLRPTPHNLVSLRRSVAAQSPLLDWNNNNTNIPQKQHLFMGEALVTDCTKPFLQQLDTPFFSRDVGFRKRSRSDADILDLTLKL</sequence>
<reference evidence="4" key="1">
    <citation type="submission" date="2022-02" db="EMBL/GenBank/DDBJ databases">
        <authorList>
            <person name="Henning P.M."/>
            <person name="McCubbin A.G."/>
            <person name="Shore J.S."/>
        </authorList>
    </citation>
    <scope>NUCLEOTIDE SEQUENCE</scope>
    <source>
        <strain evidence="4">F60SS</strain>
        <tissue evidence="4">Leaves</tissue>
    </source>
</reference>
<dbReference type="InterPro" id="IPR013087">
    <property type="entry name" value="Znf_C2H2_type"/>
</dbReference>
<evidence type="ECO:0000256" key="1">
    <source>
        <dbReference type="PROSITE-ProRule" id="PRU00042"/>
    </source>
</evidence>
<feature type="domain" description="C2H2-type" evidence="3">
    <location>
        <begin position="26"/>
        <end position="53"/>
    </location>
</feature>
<dbReference type="PROSITE" id="PS00028">
    <property type="entry name" value="ZINC_FINGER_C2H2_1"/>
    <property type="match status" value="1"/>
</dbReference>